<protein>
    <submittedName>
        <fullName evidence="2">Uncharacterized protein</fullName>
    </submittedName>
</protein>
<sequence length="167" mass="18196">MFAGINTACKGYCLPPAGVVPARNQSAEGRRSWRCHPWERNRSQGGSPLCRATTDKQGSCRPCTGGDGGNSGAEVARGFEVSLPKFLNILREAKSAIKKEKLVLYIGKTKKKRKANKTFKKGKGKERPALATTSYSPPSLCARVARSDWGSFAIEIHRVDTAREKDA</sequence>
<comment type="caution">
    <text evidence="2">The sequence shown here is derived from an EMBL/GenBank/DDBJ whole genome shotgun (WGS) entry which is preliminary data.</text>
</comment>
<feature type="region of interest" description="Disordered" evidence="1">
    <location>
        <begin position="114"/>
        <end position="134"/>
    </location>
</feature>
<evidence type="ECO:0000256" key="1">
    <source>
        <dbReference type="SAM" id="MobiDB-lite"/>
    </source>
</evidence>
<dbReference type="Proteomes" id="UP000287651">
    <property type="component" value="Unassembled WGS sequence"/>
</dbReference>
<feature type="compositionally biased region" description="Basic residues" evidence="1">
    <location>
        <begin position="114"/>
        <end position="124"/>
    </location>
</feature>
<reference evidence="2 3" key="1">
    <citation type="journal article" date="2014" name="Agronomy (Basel)">
        <title>A Draft Genome Sequence for Ensete ventricosum, the Drought-Tolerant Tree Against Hunger.</title>
        <authorList>
            <person name="Harrison J."/>
            <person name="Moore K.A."/>
            <person name="Paszkiewicz K."/>
            <person name="Jones T."/>
            <person name="Grant M."/>
            <person name="Ambacheew D."/>
            <person name="Muzemil S."/>
            <person name="Studholme D.J."/>
        </authorList>
    </citation>
    <scope>NUCLEOTIDE SEQUENCE [LARGE SCALE GENOMIC DNA]</scope>
</reference>
<organism evidence="2 3">
    <name type="scientific">Ensete ventricosum</name>
    <name type="common">Abyssinian banana</name>
    <name type="synonym">Musa ensete</name>
    <dbReference type="NCBI Taxonomy" id="4639"/>
    <lineage>
        <taxon>Eukaryota</taxon>
        <taxon>Viridiplantae</taxon>
        <taxon>Streptophyta</taxon>
        <taxon>Embryophyta</taxon>
        <taxon>Tracheophyta</taxon>
        <taxon>Spermatophyta</taxon>
        <taxon>Magnoliopsida</taxon>
        <taxon>Liliopsida</taxon>
        <taxon>Zingiberales</taxon>
        <taxon>Musaceae</taxon>
        <taxon>Ensete</taxon>
    </lineage>
</organism>
<accession>A0A426Z1R6</accession>
<dbReference type="EMBL" id="AMZH03008944">
    <property type="protein sequence ID" value="RRT57916.1"/>
    <property type="molecule type" value="Genomic_DNA"/>
</dbReference>
<dbReference type="AlphaFoldDB" id="A0A426Z1R6"/>
<evidence type="ECO:0000313" key="3">
    <source>
        <dbReference type="Proteomes" id="UP000287651"/>
    </source>
</evidence>
<evidence type="ECO:0000313" key="2">
    <source>
        <dbReference type="EMBL" id="RRT57916.1"/>
    </source>
</evidence>
<name>A0A426Z1R6_ENSVE</name>
<proteinExistence type="predicted"/>
<gene>
    <name evidence="2" type="ORF">B296_00024061</name>
</gene>